<dbReference type="PROSITE" id="PS50928">
    <property type="entry name" value="ABC_TM1"/>
    <property type="match status" value="1"/>
</dbReference>
<keyword evidence="11" id="KW-1185">Reference proteome</keyword>
<dbReference type="CDD" id="cd06261">
    <property type="entry name" value="TM_PBP2"/>
    <property type="match status" value="1"/>
</dbReference>
<dbReference type="SUPFAM" id="SSF161098">
    <property type="entry name" value="MetI-like"/>
    <property type="match status" value="1"/>
</dbReference>
<evidence type="ECO:0000256" key="7">
    <source>
        <dbReference type="RuleBase" id="RU363032"/>
    </source>
</evidence>
<dbReference type="Pfam" id="PF00528">
    <property type="entry name" value="BPD_transp_1"/>
    <property type="match status" value="1"/>
</dbReference>
<feature type="transmembrane region" description="Helical" evidence="7">
    <location>
        <begin position="105"/>
        <end position="129"/>
    </location>
</feature>
<feature type="transmembrane region" description="Helical" evidence="7">
    <location>
        <begin position="234"/>
        <end position="259"/>
    </location>
</feature>
<feature type="transmembrane region" description="Helical" evidence="7">
    <location>
        <begin position="141"/>
        <end position="167"/>
    </location>
</feature>
<dbReference type="GO" id="GO:0005886">
    <property type="term" value="C:plasma membrane"/>
    <property type="evidence" value="ECO:0007669"/>
    <property type="project" value="UniProtKB-SubCell"/>
</dbReference>
<feature type="transmembrane region" description="Helical" evidence="7">
    <location>
        <begin position="279"/>
        <end position="302"/>
    </location>
</feature>
<evidence type="ECO:0000313" key="10">
    <source>
        <dbReference type="EMBL" id="VEH06911.1"/>
    </source>
</evidence>
<keyword evidence="6 7" id="KW-0472">Membrane</keyword>
<dbReference type="InterPro" id="IPR045621">
    <property type="entry name" value="BPD_transp_1_N"/>
</dbReference>
<dbReference type="HOGENOM" id="CLU_036879_0_2_11"/>
<evidence type="ECO:0000313" key="11">
    <source>
        <dbReference type="Proteomes" id="UP000033457"/>
    </source>
</evidence>
<sequence length="313" mass="33902">MNPKLSSVATRCGGILFNLWILTIASFGIVYLAPGDPVLKLLRIDEVAVTQEEIAALREELGFNDNILIQYARYLGGLLQGDLGTSAITSKPVITELTQALPATFILSIVSLAVTILVVLFSGTVAALFRRRLPDKIIMAGCYLGSAMPTFWLALVLINLFAVKWGILPASGWKGGKGLWLPVICLVVAIAPPFIKIFRNRFVEISDMGFIRSARTRGVSERLIIAKHITRGSLIPVITMLAVSFGSLLSGSIVVEIVFSLPGVGMLTMDAITNRDYAVIRGVILLVGIAIVLIMQLSDLLCRLVDPSLRRQA</sequence>
<dbReference type="Gene3D" id="1.10.3720.10">
    <property type="entry name" value="MetI-like"/>
    <property type="match status" value="1"/>
</dbReference>
<evidence type="ECO:0000256" key="6">
    <source>
        <dbReference type="ARBA" id="ARBA00023136"/>
    </source>
</evidence>
<evidence type="ECO:0000313" key="9">
    <source>
        <dbReference type="EMBL" id="AKE41021.1"/>
    </source>
</evidence>
<dbReference type="InterPro" id="IPR035906">
    <property type="entry name" value="MetI-like_sf"/>
</dbReference>
<evidence type="ECO:0000259" key="8">
    <source>
        <dbReference type="PROSITE" id="PS50928"/>
    </source>
</evidence>
<evidence type="ECO:0000313" key="12">
    <source>
        <dbReference type="Proteomes" id="UP000271380"/>
    </source>
</evidence>
<dbReference type="PANTHER" id="PTHR43163:SF6">
    <property type="entry name" value="DIPEPTIDE TRANSPORT SYSTEM PERMEASE PROTEIN DPPB-RELATED"/>
    <property type="match status" value="1"/>
</dbReference>
<comment type="similarity">
    <text evidence="7">Belongs to the binding-protein-dependent transport system permease family.</text>
</comment>
<reference evidence="9 11" key="1">
    <citation type="journal article" date="2015" name="Genome Announc.">
        <title>Complete Genome Sequence of Corynebacterium kutscheri DSM 20755, a Corynebacterial Type Strain with Remarkably Low G+C Content of Chromosomal DNA.</title>
        <authorList>
            <person name="Ruckert C."/>
            <person name="Albersmeier A."/>
            <person name="Winkler A."/>
            <person name="Tauch A."/>
        </authorList>
    </citation>
    <scope>NUCLEOTIDE SEQUENCE [LARGE SCALE GENOMIC DNA]</scope>
    <source>
        <strain evidence="9 11">DSM 20755</strain>
    </source>
</reference>
<dbReference type="Proteomes" id="UP000271380">
    <property type="component" value="Chromosome"/>
</dbReference>
<reference evidence="10 12" key="2">
    <citation type="submission" date="2018-12" db="EMBL/GenBank/DDBJ databases">
        <authorList>
            <consortium name="Pathogen Informatics"/>
        </authorList>
    </citation>
    <scope>NUCLEOTIDE SEQUENCE [LARGE SCALE GENOMIC DNA]</scope>
    <source>
        <strain evidence="10 12">NCTC949</strain>
    </source>
</reference>
<dbReference type="InterPro" id="IPR000515">
    <property type="entry name" value="MetI-like"/>
</dbReference>
<keyword evidence="2 7" id="KW-0813">Transport</keyword>
<dbReference type="PANTHER" id="PTHR43163">
    <property type="entry name" value="DIPEPTIDE TRANSPORT SYSTEM PERMEASE PROTEIN DPPB-RELATED"/>
    <property type="match status" value="1"/>
</dbReference>
<name>A0A0F6TD82_9CORY</name>
<dbReference type="GO" id="GO:0055085">
    <property type="term" value="P:transmembrane transport"/>
    <property type="evidence" value="ECO:0007669"/>
    <property type="project" value="InterPro"/>
</dbReference>
<keyword evidence="5 7" id="KW-1133">Transmembrane helix</keyword>
<protein>
    <submittedName>
        <fullName evidence="9">ABC-type dipeptide/oligopeptide/nickel transport system, permease component</fullName>
    </submittedName>
    <submittedName>
        <fullName evidence="10">Oligopeptide transport system integral membrane protein</fullName>
    </submittedName>
</protein>
<feature type="domain" description="ABC transmembrane type-1" evidence="8">
    <location>
        <begin position="101"/>
        <end position="302"/>
    </location>
</feature>
<evidence type="ECO:0000256" key="1">
    <source>
        <dbReference type="ARBA" id="ARBA00004651"/>
    </source>
</evidence>
<keyword evidence="4 7" id="KW-0812">Transmembrane</keyword>
<proteinExistence type="inferred from homology"/>
<dbReference type="AlphaFoldDB" id="A0A0F6TD82"/>
<dbReference type="OrthoDB" id="147639at2"/>
<accession>A0A0F6TD82</accession>
<keyword evidence="3" id="KW-1003">Cell membrane</keyword>
<dbReference type="RefSeq" id="WP_052735862.1">
    <property type="nucleotide sequence ID" value="NZ_CP011312.1"/>
</dbReference>
<dbReference type="Proteomes" id="UP000033457">
    <property type="component" value="Chromosome"/>
</dbReference>
<feature type="transmembrane region" description="Helical" evidence="7">
    <location>
        <begin position="12"/>
        <end position="33"/>
    </location>
</feature>
<evidence type="ECO:0000256" key="4">
    <source>
        <dbReference type="ARBA" id="ARBA00022692"/>
    </source>
</evidence>
<gene>
    <name evidence="10" type="primary">gsiC_2</name>
    <name evidence="10" type="ORF">NCTC949_01382</name>
    <name evidence="9" type="ORF">UL82_04080</name>
</gene>
<dbReference type="KEGG" id="cku:UL82_04080"/>
<dbReference type="STRING" id="35755.UL82_04080"/>
<evidence type="ECO:0000256" key="2">
    <source>
        <dbReference type="ARBA" id="ARBA00022448"/>
    </source>
</evidence>
<evidence type="ECO:0000256" key="3">
    <source>
        <dbReference type="ARBA" id="ARBA00022475"/>
    </source>
</evidence>
<dbReference type="EMBL" id="LR134377">
    <property type="protein sequence ID" value="VEH06911.1"/>
    <property type="molecule type" value="Genomic_DNA"/>
</dbReference>
<organism evidence="9 11">
    <name type="scientific">Corynebacterium kutscheri</name>
    <dbReference type="NCBI Taxonomy" id="35755"/>
    <lineage>
        <taxon>Bacteria</taxon>
        <taxon>Bacillati</taxon>
        <taxon>Actinomycetota</taxon>
        <taxon>Actinomycetes</taxon>
        <taxon>Mycobacteriales</taxon>
        <taxon>Corynebacteriaceae</taxon>
        <taxon>Corynebacterium</taxon>
    </lineage>
</organism>
<feature type="transmembrane region" description="Helical" evidence="7">
    <location>
        <begin position="179"/>
        <end position="198"/>
    </location>
</feature>
<comment type="subcellular location">
    <subcellularLocation>
        <location evidence="1 7">Cell membrane</location>
        <topology evidence="1 7">Multi-pass membrane protein</topology>
    </subcellularLocation>
</comment>
<evidence type="ECO:0000256" key="5">
    <source>
        <dbReference type="ARBA" id="ARBA00022989"/>
    </source>
</evidence>
<dbReference type="Pfam" id="PF19300">
    <property type="entry name" value="BPD_transp_1_N"/>
    <property type="match status" value="1"/>
</dbReference>
<dbReference type="EMBL" id="CP011312">
    <property type="protein sequence ID" value="AKE41021.1"/>
    <property type="molecule type" value="Genomic_DNA"/>
</dbReference>